<organism evidence="2 3">
    <name type="scientific">Vibrio coralliirubri</name>
    <dbReference type="NCBI Taxonomy" id="1516159"/>
    <lineage>
        <taxon>Bacteria</taxon>
        <taxon>Pseudomonadati</taxon>
        <taxon>Pseudomonadota</taxon>
        <taxon>Gammaproteobacteria</taxon>
        <taxon>Vibrionales</taxon>
        <taxon>Vibrionaceae</taxon>
        <taxon>Vibrio</taxon>
    </lineage>
</organism>
<gene>
    <name evidence="2" type="ORF">VCR31J2_1290174</name>
</gene>
<dbReference type="RefSeq" id="WP_050650681.1">
    <property type="nucleotide sequence ID" value="NZ_LK933977.1"/>
</dbReference>
<comment type="caution">
    <text evidence="2">The sequence shown here is derived from an EMBL/GenBank/DDBJ whole genome shotgun (WGS) entry which is preliminary data.</text>
</comment>
<accession>A0AA86WTG0</accession>
<evidence type="ECO:0000256" key="1">
    <source>
        <dbReference type="SAM" id="MobiDB-lite"/>
    </source>
</evidence>
<reference evidence="2 3" key="1">
    <citation type="submission" date="2014-06" db="EMBL/GenBank/DDBJ databases">
        <authorList>
            <person name="Le Roux F."/>
        </authorList>
    </citation>
    <scope>NUCLEOTIDE SEQUENCE [LARGE SCALE GENOMIC DNA]</scope>
    <source>
        <strain evidence="2 3">J2-31</strain>
    </source>
</reference>
<dbReference type="AlphaFoldDB" id="A0AA86WTG0"/>
<name>A0AA86WTG0_9VIBR</name>
<keyword evidence="3" id="KW-1185">Reference proteome</keyword>
<dbReference type="Proteomes" id="UP000041625">
    <property type="component" value="Unassembled WGS sequence"/>
</dbReference>
<feature type="compositionally biased region" description="Low complexity" evidence="1">
    <location>
        <begin position="117"/>
        <end position="127"/>
    </location>
</feature>
<evidence type="ECO:0000313" key="2">
    <source>
        <dbReference type="EMBL" id="CDT72389.1"/>
    </source>
</evidence>
<sequence>MDRAYNETSDNIEYAFMLKEFPKAYIEKSKYFCPNPLCRYVAIPCSYKEHNVYQPYYKYLDGHSMGCCFSPEFGGREAIDAKGRKHWVLPKVVEITLPKDDSELKRSGGPGSGNTLTNTENGNSTGKKGNGKGQGKLSSSVAAATIFYMQDVENNALEPLTLPDVKGKYRSVFQQIFNWSNIESYKPGHIFYADLRYTSELFTSKDVISITLNVKEPQSSKWFELKLCCSEWSNRERNAIVDELKRAQRFAALAQKKNEVASVYFIGKQNESEKHIFECDYAQFLYVFTGERVKLENNYWGFNRKVEITVPPVESSSRVQPNIPFVEEIEENLPPLNEYLGDPIEIQQLKLDDNHEASTSDNSSNIQSHEVIDSLNSQTSTEPQITVDVDKAKQKTVTVDVKPEASAKLDKHPIKPVVEKPSIFKQVFDKVASFFVDQ</sequence>
<proteinExistence type="predicted"/>
<feature type="region of interest" description="Disordered" evidence="1">
    <location>
        <begin position="100"/>
        <end position="136"/>
    </location>
</feature>
<dbReference type="EMBL" id="CCKJ01000034">
    <property type="protein sequence ID" value="CDT72389.1"/>
    <property type="molecule type" value="Genomic_DNA"/>
</dbReference>
<evidence type="ECO:0000313" key="3">
    <source>
        <dbReference type="Proteomes" id="UP000041625"/>
    </source>
</evidence>
<protein>
    <submittedName>
        <fullName evidence="2">Uncharacterized protein</fullName>
    </submittedName>
</protein>